<sequence length="108" mass="12408">MSCEKDSPRACRPTTAPRARVLMFIRAIDELRIAELAVCNVWLVLTDMPYFATPASVSDWRSSSHAKQNRLNTCLISPYHEWIVLFAVKHCTAHLVSPHDEYRFSMTK</sequence>
<protein>
    <submittedName>
        <fullName evidence="1">Uncharacterized protein</fullName>
    </submittedName>
</protein>
<evidence type="ECO:0000313" key="1">
    <source>
        <dbReference type="EMBL" id="KAJ8892261.1"/>
    </source>
</evidence>
<name>A0ABQ9I6I5_9NEOP</name>
<gene>
    <name evidence="1" type="ORF">PR048_004841</name>
</gene>
<keyword evidence="2" id="KW-1185">Reference proteome</keyword>
<dbReference type="Proteomes" id="UP001159363">
    <property type="component" value="Chromosome 2"/>
</dbReference>
<accession>A0ABQ9I6I5</accession>
<organism evidence="1 2">
    <name type="scientific">Dryococelus australis</name>
    <dbReference type="NCBI Taxonomy" id="614101"/>
    <lineage>
        <taxon>Eukaryota</taxon>
        <taxon>Metazoa</taxon>
        <taxon>Ecdysozoa</taxon>
        <taxon>Arthropoda</taxon>
        <taxon>Hexapoda</taxon>
        <taxon>Insecta</taxon>
        <taxon>Pterygota</taxon>
        <taxon>Neoptera</taxon>
        <taxon>Polyneoptera</taxon>
        <taxon>Phasmatodea</taxon>
        <taxon>Verophasmatodea</taxon>
        <taxon>Anareolatae</taxon>
        <taxon>Phasmatidae</taxon>
        <taxon>Eurycanthinae</taxon>
        <taxon>Dryococelus</taxon>
    </lineage>
</organism>
<evidence type="ECO:0000313" key="2">
    <source>
        <dbReference type="Proteomes" id="UP001159363"/>
    </source>
</evidence>
<reference evidence="1 2" key="1">
    <citation type="submission" date="2023-02" db="EMBL/GenBank/DDBJ databases">
        <title>LHISI_Scaffold_Assembly.</title>
        <authorList>
            <person name="Stuart O.P."/>
            <person name="Cleave R."/>
            <person name="Magrath M.J.L."/>
            <person name="Mikheyev A.S."/>
        </authorList>
    </citation>
    <scope>NUCLEOTIDE SEQUENCE [LARGE SCALE GENOMIC DNA]</scope>
    <source>
        <strain evidence="1">Daus_M_001</strain>
        <tissue evidence="1">Leg muscle</tissue>
    </source>
</reference>
<dbReference type="EMBL" id="JARBHB010000002">
    <property type="protein sequence ID" value="KAJ8892261.1"/>
    <property type="molecule type" value="Genomic_DNA"/>
</dbReference>
<proteinExistence type="predicted"/>
<comment type="caution">
    <text evidence="1">The sequence shown here is derived from an EMBL/GenBank/DDBJ whole genome shotgun (WGS) entry which is preliminary data.</text>
</comment>